<dbReference type="InterPro" id="IPR036129">
    <property type="entry name" value="Glycerate_kinase_sf"/>
</dbReference>
<dbReference type="InterPro" id="IPR004381">
    <property type="entry name" value="Glycerate_kinase"/>
</dbReference>
<evidence type="ECO:0000256" key="4">
    <source>
        <dbReference type="PIRNR" id="PIRNR006078"/>
    </source>
</evidence>
<keyword evidence="2 4" id="KW-0808">Transferase</keyword>
<dbReference type="SUPFAM" id="SSF110738">
    <property type="entry name" value="Glycerate kinase I"/>
    <property type="match status" value="1"/>
</dbReference>
<proteinExistence type="inferred from homology"/>
<dbReference type="InterPro" id="IPR018197">
    <property type="entry name" value="Glycerate_kinase_RE-like"/>
</dbReference>
<dbReference type="EMBL" id="BAABEO010000015">
    <property type="protein sequence ID" value="GAA3684555.1"/>
    <property type="molecule type" value="Genomic_DNA"/>
</dbReference>
<dbReference type="NCBIfam" id="TIGR00045">
    <property type="entry name" value="glycerate kinase"/>
    <property type="match status" value="1"/>
</dbReference>
<evidence type="ECO:0000313" key="6">
    <source>
        <dbReference type="Proteomes" id="UP001500752"/>
    </source>
</evidence>
<name>A0ABP7CDQ2_9MICC</name>
<comment type="similarity">
    <text evidence="1 4">Belongs to the glycerate kinase type-1 family.</text>
</comment>
<dbReference type="InterPro" id="IPR018193">
    <property type="entry name" value="Glyc_kinase_flavodox-like_fold"/>
</dbReference>
<protein>
    <submittedName>
        <fullName evidence="5">Glycerate kinase</fullName>
    </submittedName>
</protein>
<keyword evidence="6" id="KW-1185">Reference proteome</keyword>
<dbReference type="Pfam" id="PF02595">
    <property type="entry name" value="Gly_kinase"/>
    <property type="match status" value="1"/>
</dbReference>
<dbReference type="PANTHER" id="PTHR21599">
    <property type="entry name" value="GLYCERATE KINASE"/>
    <property type="match status" value="1"/>
</dbReference>
<comment type="caution">
    <text evidence="5">The sequence shown here is derived from an EMBL/GenBank/DDBJ whole genome shotgun (WGS) entry which is preliminary data.</text>
</comment>
<evidence type="ECO:0000313" key="5">
    <source>
        <dbReference type="EMBL" id="GAA3684555.1"/>
    </source>
</evidence>
<dbReference type="Gene3D" id="3.90.1510.10">
    <property type="entry name" value="Glycerate kinase, domain 2"/>
    <property type="match status" value="1"/>
</dbReference>
<dbReference type="Proteomes" id="UP001500752">
    <property type="component" value="Unassembled WGS sequence"/>
</dbReference>
<dbReference type="PIRSF" id="PIRSF006078">
    <property type="entry name" value="GlxK"/>
    <property type="match status" value="1"/>
</dbReference>
<accession>A0ABP7CDQ2</accession>
<keyword evidence="3 4" id="KW-0418">Kinase</keyword>
<dbReference type="GO" id="GO:0016301">
    <property type="term" value="F:kinase activity"/>
    <property type="evidence" value="ECO:0007669"/>
    <property type="project" value="UniProtKB-KW"/>
</dbReference>
<evidence type="ECO:0000256" key="1">
    <source>
        <dbReference type="ARBA" id="ARBA00006284"/>
    </source>
</evidence>
<reference evidence="6" key="1">
    <citation type="journal article" date="2019" name="Int. J. Syst. Evol. Microbiol.">
        <title>The Global Catalogue of Microorganisms (GCM) 10K type strain sequencing project: providing services to taxonomists for standard genome sequencing and annotation.</title>
        <authorList>
            <consortium name="The Broad Institute Genomics Platform"/>
            <consortium name="The Broad Institute Genome Sequencing Center for Infectious Disease"/>
            <person name="Wu L."/>
            <person name="Ma J."/>
        </authorList>
    </citation>
    <scope>NUCLEOTIDE SEQUENCE [LARGE SCALE GENOMIC DNA]</scope>
    <source>
        <strain evidence="6">JCM 30742</strain>
    </source>
</reference>
<gene>
    <name evidence="5" type="ORF">GCM10023081_22720</name>
</gene>
<evidence type="ECO:0000256" key="2">
    <source>
        <dbReference type="ARBA" id="ARBA00022679"/>
    </source>
</evidence>
<dbReference type="PANTHER" id="PTHR21599:SF0">
    <property type="entry name" value="GLYCERATE KINASE"/>
    <property type="match status" value="1"/>
</dbReference>
<dbReference type="Gene3D" id="3.40.50.10350">
    <property type="entry name" value="Glycerate kinase, domain 1"/>
    <property type="match status" value="1"/>
</dbReference>
<sequence length="373" mass="37258">MDKFKGSLTASEVAHWLGTGLAAGSGQRPVTCRTLPLADGGDGSVQAALDAGFAPLSTPIEGPTGEPAEATIAFDGSTAVVEVATTCGLQMLPPGKPAPLASSSTGFGQAIRAALERGPRRIVLALGGSATTDGGAGMLAALGVRFLDAAGNPLTPTGGTLQDIARIDTAGLIPLDGVDLVAANDVRNPLLGPDGAAAVYGPQKGATPADVRLLEAGLANLARRLDEAGWPGTASAAAAGAGSAGGLGYAAMLLGARMVSGADFFLDLLEFDRALEGCDLVITGEGKMDEQTLSGKLPLVVARRSAPVPVVAVVGHNALPADALPEHHIAAIHALSAMTDQDSAVDPELSAALLATLGKRIIDSLTDKEPINP</sequence>
<organism evidence="5 6">
    <name type="scientific">Arthrobacter ginkgonis</name>
    <dbReference type="NCBI Taxonomy" id="1630594"/>
    <lineage>
        <taxon>Bacteria</taxon>
        <taxon>Bacillati</taxon>
        <taxon>Actinomycetota</taxon>
        <taxon>Actinomycetes</taxon>
        <taxon>Micrococcales</taxon>
        <taxon>Micrococcaceae</taxon>
        <taxon>Arthrobacter</taxon>
    </lineage>
</organism>
<evidence type="ECO:0000256" key="3">
    <source>
        <dbReference type="ARBA" id="ARBA00022777"/>
    </source>
</evidence>